<name>A0A0E9RL30_ANGAN</name>
<protein>
    <submittedName>
        <fullName evidence="1">Uncharacterized protein</fullName>
    </submittedName>
</protein>
<organism evidence="1">
    <name type="scientific">Anguilla anguilla</name>
    <name type="common">European freshwater eel</name>
    <name type="synonym">Muraena anguilla</name>
    <dbReference type="NCBI Taxonomy" id="7936"/>
    <lineage>
        <taxon>Eukaryota</taxon>
        <taxon>Metazoa</taxon>
        <taxon>Chordata</taxon>
        <taxon>Craniata</taxon>
        <taxon>Vertebrata</taxon>
        <taxon>Euteleostomi</taxon>
        <taxon>Actinopterygii</taxon>
        <taxon>Neopterygii</taxon>
        <taxon>Teleostei</taxon>
        <taxon>Anguilliformes</taxon>
        <taxon>Anguillidae</taxon>
        <taxon>Anguilla</taxon>
    </lineage>
</organism>
<sequence length="57" mass="6631">MAPEPTNSTAHPVFSFACNLWSLLLNLEIHQLNFSCNNRQRWNVQYKSNGNPPTCYY</sequence>
<dbReference type="AlphaFoldDB" id="A0A0E9RL30"/>
<accession>A0A0E9RL30</accession>
<dbReference type="EMBL" id="GBXM01079397">
    <property type="protein sequence ID" value="JAH29180.1"/>
    <property type="molecule type" value="Transcribed_RNA"/>
</dbReference>
<proteinExistence type="predicted"/>
<reference evidence="1" key="1">
    <citation type="submission" date="2014-11" db="EMBL/GenBank/DDBJ databases">
        <authorList>
            <person name="Amaro Gonzalez C."/>
        </authorList>
    </citation>
    <scope>NUCLEOTIDE SEQUENCE</scope>
</reference>
<reference evidence="1" key="2">
    <citation type="journal article" date="2015" name="Fish Shellfish Immunol.">
        <title>Early steps in the European eel (Anguilla anguilla)-Vibrio vulnificus interaction in the gills: Role of the RtxA13 toxin.</title>
        <authorList>
            <person name="Callol A."/>
            <person name="Pajuelo D."/>
            <person name="Ebbesson L."/>
            <person name="Teles M."/>
            <person name="MacKenzie S."/>
            <person name="Amaro C."/>
        </authorList>
    </citation>
    <scope>NUCLEOTIDE SEQUENCE</scope>
</reference>
<evidence type="ECO:0000313" key="1">
    <source>
        <dbReference type="EMBL" id="JAH29180.1"/>
    </source>
</evidence>